<proteinExistence type="predicted"/>
<evidence type="ECO:0000313" key="1">
    <source>
        <dbReference type="EMBL" id="VEN52747.1"/>
    </source>
</evidence>
<accession>A0A653CY19</accession>
<keyword evidence="2" id="KW-1185">Reference proteome</keyword>
<gene>
    <name evidence="1" type="ORF">CALMAC_LOCUS12769</name>
</gene>
<sequence length="59" mass="6505">MLRDSAAAILENPFPSDLRDYDNICTKAAFWRRALNGAVTWPTAQSDTASQGGPDHVWV</sequence>
<dbReference type="EMBL" id="CAACVG010009276">
    <property type="protein sequence ID" value="VEN52747.1"/>
    <property type="molecule type" value="Genomic_DNA"/>
</dbReference>
<evidence type="ECO:0000313" key="2">
    <source>
        <dbReference type="Proteomes" id="UP000410492"/>
    </source>
</evidence>
<reference evidence="1 2" key="1">
    <citation type="submission" date="2019-01" db="EMBL/GenBank/DDBJ databases">
        <authorList>
            <person name="Sayadi A."/>
        </authorList>
    </citation>
    <scope>NUCLEOTIDE SEQUENCE [LARGE SCALE GENOMIC DNA]</scope>
</reference>
<organism evidence="1 2">
    <name type="scientific">Callosobruchus maculatus</name>
    <name type="common">Southern cowpea weevil</name>
    <name type="synonym">Pulse bruchid</name>
    <dbReference type="NCBI Taxonomy" id="64391"/>
    <lineage>
        <taxon>Eukaryota</taxon>
        <taxon>Metazoa</taxon>
        <taxon>Ecdysozoa</taxon>
        <taxon>Arthropoda</taxon>
        <taxon>Hexapoda</taxon>
        <taxon>Insecta</taxon>
        <taxon>Pterygota</taxon>
        <taxon>Neoptera</taxon>
        <taxon>Endopterygota</taxon>
        <taxon>Coleoptera</taxon>
        <taxon>Polyphaga</taxon>
        <taxon>Cucujiformia</taxon>
        <taxon>Chrysomeloidea</taxon>
        <taxon>Chrysomelidae</taxon>
        <taxon>Bruchinae</taxon>
        <taxon>Bruchini</taxon>
        <taxon>Callosobruchus</taxon>
    </lineage>
</organism>
<protein>
    <submittedName>
        <fullName evidence="1">Uncharacterized protein</fullName>
    </submittedName>
</protein>
<dbReference type="AlphaFoldDB" id="A0A653CY19"/>
<name>A0A653CY19_CALMS</name>
<dbReference type="Proteomes" id="UP000410492">
    <property type="component" value="Unassembled WGS sequence"/>
</dbReference>